<feature type="compositionally biased region" description="Basic residues" evidence="1">
    <location>
        <begin position="13"/>
        <end position="33"/>
    </location>
</feature>
<feature type="region of interest" description="Disordered" evidence="1">
    <location>
        <begin position="1"/>
        <end position="51"/>
    </location>
</feature>
<sequence length="51" mass="5411">MGAFCTQREATAKKAKKAKTKTTSGKKRGRKPKAQATPSTAPQQPNIPGLD</sequence>
<gene>
    <name evidence="2" type="ORF">QQ91_016585</name>
</gene>
<reference evidence="2" key="2">
    <citation type="journal article" date="2015" name="Genome Announc.">
        <title>Draft Genome Sequence of Filamentous Marine Cyanobacterium Lyngbya confervoides Strain BDU141951.</title>
        <authorList>
            <person name="Chandrababunaidu M.M."/>
            <person name="Sen D."/>
            <person name="Tripathy S."/>
        </authorList>
    </citation>
    <scope>NUCLEOTIDE SEQUENCE</scope>
    <source>
        <strain evidence="2">BDU141951</strain>
    </source>
</reference>
<comment type="caution">
    <text evidence="2">The sequence shown here is derived from an EMBL/GenBank/DDBJ whole genome shotgun (WGS) entry which is preliminary data.</text>
</comment>
<organism evidence="2">
    <name type="scientific">Lyngbya confervoides BDU141951</name>
    <dbReference type="NCBI Taxonomy" id="1574623"/>
    <lineage>
        <taxon>Bacteria</taxon>
        <taxon>Bacillati</taxon>
        <taxon>Cyanobacteriota</taxon>
        <taxon>Cyanophyceae</taxon>
        <taxon>Oscillatoriophycideae</taxon>
        <taxon>Oscillatoriales</taxon>
        <taxon>Microcoleaceae</taxon>
        <taxon>Lyngbya</taxon>
    </lineage>
</organism>
<evidence type="ECO:0000313" key="2">
    <source>
        <dbReference type="EMBL" id="NEV68728.1"/>
    </source>
</evidence>
<evidence type="ECO:0000256" key="1">
    <source>
        <dbReference type="SAM" id="MobiDB-lite"/>
    </source>
</evidence>
<reference evidence="2" key="1">
    <citation type="submission" date="2014-11" db="EMBL/GenBank/DDBJ databases">
        <authorList>
            <person name="Malar M.C."/>
            <person name="Sen D."/>
            <person name="Tripathy S."/>
        </authorList>
    </citation>
    <scope>NUCLEOTIDE SEQUENCE</scope>
    <source>
        <strain evidence="2">BDU141951</strain>
    </source>
</reference>
<feature type="compositionally biased region" description="Polar residues" evidence="1">
    <location>
        <begin position="36"/>
        <end position="51"/>
    </location>
</feature>
<reference evidence="2" key="3">
    <citation type="submission" date="2020-02" db="EMBL/GenBank/DDBJ databases">
        <authorList>
            <person name="Sarangi A.N."/>
            <person name="Ghosh S."/>
            <person name="Mukherjee M."/>
            <person name="Tripathy S."/>
        </authorList>
    </citation>
    <scope>NUCLEOTIDE SEQUENCE</scope>
    <source>
        <strain evidence="2">BDU141951</strain>
    </source>
</reference>
<proteinExistence type="predicted"/>
<protein>
    <submittedName>
        <fullName evidence="2">Uncharacterized protein</fullName>
    </submittedName>
</protein>
<accession>A0A8T6QTR1</accession>
<dbReference type="AlphaFoldDB" id="A0A8T6QTR1"/>
<dbReference type="EMBL" id="JTHE02000003">
    <property type="protein sequence ID" value="NEV68728.1"/>
    <property type="molecule type" value="Genomic_DNA"/>
</dbReference>
<name>A0A8T6QTR1_9CYAN</name>